<keyword evidence="10" id="KW-1185">Reference proteome</keyword>
<dbReference type="Pfam" id="PF24882">
    <property type="entry name" value="WHD_ORC2"/>
    <property type="match status" value="1"/>
</dbReference>
<comment type="function">
    <text evidence="5">Component of the origin recognition complex (ORC) that binds origins of replication. DNA-binding is ATP-dependent. ORC is required to assemble the pre-replication complex necessary to initiate DNA replication.</text>
</comment>
<dbReference type="PANTHER" id="PTHR14052">
    <property type="entry name" value="ORIGIN RECOGNITION COMPLEX SUBUNIT 2"/>
    <property type="match status" value="1"/>
</dbReference>
<evidence type="ECO:0000313" key="10">
    <source>
        <dbReference type="Proteomes" id="UP000009168"/>
    </source>
</evidence>
<dbReference type="PANTHER" id="PTHR14052:SF0">
    <property type="entry name" value="ORIGIN RECOGNITION COMPLEX SUBUNIT 2"/>
    <property type="match status" value="1"/>
</dbReference>
<proteinExistence type="inferred from homology"/>
<evidence type="ECO:0000313" key="9">
    <source>
        <dbReference type="EMBL" id="EAS04912.2"/>
    </source>
</evidence>
<reference evidence="10" key="1">
    <citation type="journal article" date="2006" name="PLoS Biol.">
        <title>Macronuclear genome sequence of the ciliate Tetrahymena thermophila, a model eukaryote.</title>
        <authorList>
            <person name="Eisen J.A."/>
            <person name="Coyne R.S."/>
            <person name="Wu M."/>
            <person name="Wu D."/>
            <person name="Thiagarajan M."/>
            <person name="Wortman J.R."/>
            <person name="Badger J.H."/>
            <person name="Ren Q."/>
            <person name="Amedeo P."/>
            <person name="Jones K.M."/>
            <person name="Tallon L.J."/>
            <person name="Delcher A.L."/>
            <person name="Salzberg S.L."/>
            <person name="Silva J.C."/>
            <person name="Haas B.J."/>
            <person name="Majoros W.H."/>
            <person name="Farzad M."/>
            <person name="Carlton J.M."/>
            <person name="Smith R.K. Jr."/>
            <person name="Garg J."/>
            <person name="Pearlman R.E."/>
            <person name="Karrer K.M."/>
            <person name="Sun L."/>
            <person name="Manning G."/>
            <person name="Elde N.C."/>
            <person name="Turkewitz A.P."/>
            <person name="Asai D.J."/>
            <person name="Wilkes D.E."/>
            <person name="Wang Y."/>
            <person name="Cai H."/>
            <person name="Collins K."/>
            <person name="Stewart B.A."/>
            <person name="Lee S.R."/>
            <person name="Wilamowska K."/>
            <person name="Weinberg Z."/>
            <person name="Ruzzo W.L."/>
            <person name="Wloga D."/>
            <person name="Gaertig J."/>
            <person name="Frankel J."/>
            <person name="Tsao C.-C."/>
            <person name="Gorovsky M.A."/>
            <person name="Keeling P.J."/>
            <person name="Waller R.F."/>
            <person name="Patron N.J."/>
            <person name="Cherry J.M."/>
            <person name="Stover N.A."/>
            <person name="Krieger C.J."/>
            <person name="del Toro C."/>
            <person name="Ryder H.F."/>
            <person name="Williamson S.C."/>
            <person name="Barbeau R.A."/>
            <person name="Hamilton E.P."/>
            <person name="Orias E."/>
        </authorList>
    </citation>
    <scope>NUCLEOTIDE SEQUENCE [LARGE SCALE GENOMIC DNA]</scope>
    <source>
        <strain evidence="10">SB210</strain>
    </source>
</reference>
<evidence type="ECO:0000259" key="8">
    <source>
        <dbReference type="Pfam" id="PF24882"/>
    </source>
</evidence>
<evidence type="ECO:0000256" key="1">
    <source>
        <dbReference type="ARBA" id="ARBA00004123"/>
    </source>
</evidence>
<feature type="compositionally biased region" description="Acidic residues" evidence="6">
    <location>
        <begin position="466"/>
        <end position="477"/>
    </location>
</feature>
<feature type="domain" description="Origin recognition complex subunit 2 RecA-like" evidence="7">
    <location>
        <begin position="58"/>
        <end position="225"/>
    </location>
</feature>
<evidence type="ECO:0000256" key="5">
    <source>
        <dbReference type="RuleBase" id="RU368084"/>
    </source>
</evidence>
<feature type="compositionally biased region" description="Low complexity" evidence="6">
    <location>
        <begin position="390"/>
        <end position="400"/>
    </location>
</feature>
<gene>
    <name evidence="9" type="ORF">TTHERM_00684560</name>
</gene>
<feature type="compositionally biased region" description="Acidic residues" evidence="6">
    <location>
        <begin position="366"/>
        <end position="389"/>
    </location>
</feature>
<organism evidence="9 10">
    <name type="scientific">Tetrahymena thermophila (strain SB210)</name>
    <dbReference type="NCBI Taxonomy" id="312017"/>
    <lineage>
        <taxon>Eukaryota</taxon>
        <taxon>Sar</taxon>
        <taxon>Alveolata</taxon>
        <taxon>Ciliophora</taxon>
        <taxon>Intramacronucleata</taxon>
        <taxon>Oligohymenophorea</taxon>
        <taxon>Hymenostomatida</taxon>
        <taxon>Tetrahymenina</taxon>
        <taxon>Tetrahymenidae</taxon>
        <taxon>Tetrahymena</taxon>
    </lineage>
</organism>
<keyword evidence="3 5" id="KW-0235">DNA replication</keyword>
<feature type="compositionally biased region" description="Basic residues" evidence="6">
    <location>
        <begin position="449"/>
        <end position="458"/>
    </location>
</feature>
<comment type="similarity">
    <text evidence="2 5">Belongs to the ORC2 family.</text>
</comment>
<dbReference type="Pfam" id="PF04084">
    <property type="entry name" value="RecA-like_ORC2"/>
    <property type="match status" value="1"/>
</dbReference>
<dbReference type="EMBL" id="GG662435">
    <property type="protein sequence ID" value="EAS04912.2"/>
    <property type="molecule type" value="Genomic_DNA"/>
</dbReference>
<dbReference type="InterPro" id="IPR056772">
    <property type="entry name" value="RecA-like_ORC2"/>
</dbReference>
<accession>I7MJ06</accession>
<dbReference type="InterPro" id="IPR056773">
    <property type="entry name" value="WHD_ORC2"/>
</dbReference>
<dbReference type="Proteomes" id="UP000009168">
    <property type="component" value="Unassembled WGS sequence"/>
</dbReference>
<evidence type="ECO:0000256" key="2">
    <source>
        <dbReference type="ARBA" id="ARBA00007421"/>
    </source>
</evidence>
<evidence type="ECO:0000256" key="3">
    <source>
        <dbReference type="ARBA" id="ARBA00022705"/>
    </source>
</evidence>
<feature type="compositionally biased region" description="Basic residues" evidence="6">
    <location>
        <begin position="408"/>
        <end position="423"/>
    </location>
</feature>
<dbReference type="InParanoid" id="I7MJ06"/>
<dbReference type="GeneID" id="7830688"/>
<dbReference type="OrthoDB" id="289308at2759"/>
<name>I7MJ06_TETTS</name>
<dbReference type="RefSeq" id="XP_001025157.2">
    <property type="nucleotide sequence ID" value="XM_001025157.3"/>
</dbReference>
<evidence type="ECO:0000256" key="4">
    <source>
        <dbReference type="ARBA" id="ARBA00023242"/>
    </source>
</evidence>
<dbReference type="GO" id="GO:0005664">
    <property type="term" value="C:nuclear origin of replication recognition complex"/>
    <property type="evidence" value="ECO:0007669"/>
    <property type="project" value="UniProtKB-UniRule"/>
</dbReference>
<dbReference type="GO" id="GO:0006260">
    <property type="term" value="P:DNA replication"/>
    <property type="evidence" value="ECO:0007669"/>
    <property type="project" value="UniProtKB-UniRule"/>
</dbReference>
<dbReference type="STRING" id="312017.I7MJ06"/>
<dbReference type="eggNOG" id="KOG2928">
    <property type="taxonomic scope" value="Eukaryota"/>
</dbReference>
<dbReference type="SMR" id="I7MJ06"/>
<comment type="subunit">
    <text evidence="5">Component of the origin recognition complex (ORC).</text>
</comment>
<keyword evidence="4 5" id="KW-0539">Nucleus</keyword>
<evidence type="ECO:0000259" key="7">
    <source>
        <dbReference type="Pfam" id="PF04084"/>
    </source>
</evidence>
<evidence type="ECO:0000256" key="6">
    <source>
        <dbReference type="SAM" id="MobiDB-lite"/>
    </source>
</evidence>
<dbReference type="AlphaFoldDB" id="I7MJ06"/>
<dbReference type="GO" id="GO:0003688">
    <property type="term" value="F:DNA replication origin binding"/>
    <property type="evidence" value="ECO:0007669"/>
    <property type="project" value="UniProtKB-UniRule"/>
</dbReference>
<feature type="region of interest" description="Disordered" evidence="6">
    <location>
        <begin position="365"/>
        <end position="477"/>
    </location>
</feature>
<comment type="subcellular location">
    <subcellularLocation>
        <location evidence="1 5">Nucleus</location>
    </subcellularLocation>
</comment>
<dbReference type="KEGG" id="tet:TTHERM_00684560"/>
<protein>
    <recommendedName>
        <fullName evidence="5">Origin recognition complex subunit 2</fullName>
    </recommendedName>
</protein>
<sequence length="477" mass="55479">MQNNQQERLEFQEKYGIQKDYISLSKEDKKKQAADEVIEFNNKNLISYLEDKYQVEDTEKVKEDKAKAIVKSCFMIQSGFNVCLHGYGSKRQIIQEISDQFINYPKLIIQGYSAATQIQQILQKLKYIVVKITGQNSGQKRIEGILEYLKQQEENMGKISSQVPFILILFHNIDSKQFIEQDSVKILSAVLNLPYIKAVCSIDHVKYPIILTSKVLESFNFSFIEVHTHQCYLHEFKVSQNTFNLKKEKEGESLKYIFRSLTKVQKEIIQFVAKYIQDKLDQNPGTAIQINGLTEDGQIIGLTLKELLEMLIDEMILNSEQQLKENLLEILDHKVIISIENQQKTYYTMNFSRQILEKIVNNKLEDGEEDQEQEEEEENNSVKDMEEENQIISNSQNSSQSEDEDVKGKKKYRQTRREGKKKKNSSESLSDSENEKHKFNKKTSGILKTKNKQQKNKKSSFTSQSSEEDGDDDSYQN</sequence>
<dbReference type="InterPro" id="IPR007220">
    <property type="entry name" value="ORC2"/>
</dbReference>
<feature type="domain" description="Origin recognition complex subunit 2 winged-helix" evidence="8">
    <location>
        <begin position="295"/>
        <end position="354"/>
    </location>
</feature>